<accession>A0A4D7DYE9</accession>
<evidence type="ECO:0000259" key="7">
    <source>
        <dbReference type="PROSITE" id="PS50109"/>
    </source>
</evidence>
<dbReference type="SUPFAM" id="SSF47384">
    <property type="entry name" value="Homodimeric domain of signal transducing histidine kinase"/>
    <property type="match status" value="1"/>
</dbReference>
<dbReference type="PROSITE" id="PS50109">
    <property type="entry name" value="HIS_KIN"/>
    <property type="match status" value="1"/>
</dbReference>
<evidence type="ECO:0000256" key="3">
    <source>
        <dbReference type="ARBA" id="ARBA00022553"/>
    </source>
</evidence>
<keyword evidence="5 8" id="KW-0418">Kinase</keyword>
<dbReference type="PRINTS" id="PR00344">
    <property type="entry name" value="BCTRLSENSOR"/>
</dbReference>
<dbReference type="InterPro" id="IPR029016">
    <property type="entry name" value="GAF-like_dom_sf"/>
</dbReference>
<evidence type="ECO:0000256" key="6">
    <source>
        <dbReference type="ARBA" id="ARBA00023012"/>
    </source>
</evidence>
<evidence type="ECO:0000256" key="5">
    <source>
        <dbReference type="ARBA" id="ARBA00022777"/>
    </source>
</evidence>
<organism evidence="8 10">
    <name type="scientific">Agrobacterium larrymoorei</name>
    <dbReference type="NCBI Taxonomy" id="160699"/>
    <lineage>
        <taxon>Bacteria</taxon>
        <taxon>Pseudomonadati</taxon>
        <taxon>Pseudomonadota</taxon>
        <taxon>Alphaproteobacteria</taxon>
        <taxon>Hyphomicrobiales</taxon>
        <taxon>Rhizobiaceae</taxon>
        <taxon>Rhizobium/Agrobacterium group</taxon>
        <taxon>Agrobacterium</taxon>
    </lineage>
</organism>
<dbReference type="CDD" id="cd00082">
    <property type="entry name" value="HisKA"/>
    <property type="match status" value="1"/>
</dbReference>
<keyword evidence="6" id="KW-0902">Two-component regulatory system</keyword>
<proteinExistence type="predicted"/>
<dbReference type="Pfam" id="PF00512">
    <property type="entry name" value="HisKA"/>
    <property type="match status" value="1"/>
</dbReference>
<dbReference type="InterPro" id="IPR003018">
    <property type="entry name" value="GAF"/>
</dbReference>
<dbReference type="Gene3D" id="1.10.287.130">
    <property type="match status" value="1"/>
</dbReference>
<dbReference type="SMART" id="SM00387">
    <property type="entry name" value="HATPase_c"/>
    <property type="match status" value="1"/>
</dbReference>
<keyword evidence="11" id="KW-1185">Reference proteome</keyword>
<comment type="catalytic activity">
    <reaction evidence="1">
        <text>ATP + protein L-histidine = ADP + protein N-phospho-L-histidine.</text>
        <dbReference type="EC" id="2.7.13.3"/>
    </reaction>
</comment>
<evidence type="ECO:0000313" key="8">
    <source>
        <dbReference type="EMBL" id="QCJ00255.1"/>
    </source>
</evidence>
<dbReference type="RefSeq" id="WP_027675155.1">
    <property type="nucleotide sequence ID" value="NZ_CP039692.1"/>
</dbReference>
<dbReference type="InterPro" id="IPR036890">
    <property type="entry name" value="HATPase_C_sf"/>
</dbReference>
<dbReference type="InterPro" id="IPR004358">
    <property type="entry name" value="Sig_transdc_His_kin-like_C"/>
</dbReference>
<dbReference type="SMART" id="SM00388">
    <property type="entry name" value="HisKA"/>
    <property type="match status" value="1"/>
</dbReference>
<dbReference type="Pfam" id="PF01590">
    <property type="entry name" value="GAF"/>
    <property type="match status" value="2"/>
</dbReference>
<dbReference type="InterPro" id="IPR005467">
    <property type="entry name" value="His_kinase_dom"/>
</dbReference>
<evidence type="ECO:0000313" key="10">
    <source>
        <dbReference type="Proteomes" id="UP000298545"/>
    </source>
</evidence>
<dbReference type="PANTHER" id="PTHR43711">
    <property type="entry name" value="TWO-COMPONENT HISTIDINE KINASE"/>
    <property type="match status" value="1"/>
</dbReference>
<reference evidence="9 11" key="2">
    <citation type="submission" date="2021-03" db="EMBL/GenBank/DDBJ databases">
        <title>Rapid diversification of plasmids in a genus of pathogenic and nitrogen fixing bacteria.</title>
        <authorList>
            <person name="Weisberg A.J."/>
            <person name="Miller M."/>
            <person name="Ream W."/>
            <person name="Grunwald N.J."/>
            <person name="Chang J.H."/>
        </authorList>
    </citation>
    <scope>NUCLEOTIDE SEQUENCE [LARGE SCALE GENOMIC DNA]</scope>
    <source>
        <strain evidence="9 11">AF3.44</strain>
    </source>
</reference>
<dbReference type="InterPro" id="IPR003661">
    <property type="entry name" value="HisK_dim/P_dom"/>
</dbReference>
<protein>
    <recommendedName>
        <fullName evidence="2">histidine kinase</fullName>
        <ecNumber evidence="2">2.7.13.3</ecNumber>
    </recommendedName>
</protein>
<dbReference type="KEGG" id="alf:CFBP5473_20225"/>
<feature type="domain" description="Histidine kinase" evidence="7">
    <location>
        <begin position="360"/>
        <end position="571"/>
    </location>
</feature>
<keyword evidence="4" id="KW-0808">Transferase</keyword>
<dbReference type="Proteomes" id="UP000826513">
    <property type="component" value="Chromosome 2"/>
</dbReference>
<evidence type="ECO:0000313" key="11">
    <source>
        <dbReference type="Proteomes" id="UP000826513"/>
    </source>
</evidence>
<reference evidence="8 10" key="1">
    <citation type="submission" date="2019-04" db="EMBL/GenBank/DDBJ databases">
        <title>Complete genome sequence of Agrobacterium larrymoorei CFBP5473.</title>
        <authorList>
            <person name="Haryono M."/>
            <person name="Chou L."/>
            <person name="Lin Y.-C."/>
            <person name="Lai E.-M."/>
            <person name="Kuo C.-H."/>
        </authorList>
    </citation>
    <scope>NUCLEOTIDE SEQUENCE [LARGE SCALE GENOMIC DNA]</scope>
    <source>
        <strain evidence="8 10">CFBP5473</strain>
    </source>
</reference>
<evidence type="ECO:0000313" key="9">
    <source>
        <dbReference type="EMBL" id="QYA09303.1"/>
    </source>
</evidence>
<dbReference type="EMBL" id="CP072168">
    <property type="protein sequence ID" value="QYA09303.1"/>
    <property type="molecule type" value="Genomic_DNA"/>
</dbReference>
<dbReference type="InterPro" id="IPR050736">
    <property type="entry name" value="Sensor_HK_Regulatory"/>
</dbReference>
<dbReference type="SUPFAM" id="SSF55874">
    <property type="entry name" value="ATPase domain of HSP90 chaperone/DNA topoisomerase II/histidine kinase"/>
    <property type="match status" value="1"/>
</dbReference>
<dbReference type="Proteomes" id="UP000298545">
    <property type="component" value="Chromosome linear"/>
</dbReference>
<evidence type="ECO:0000256" key="1">
    <source>
        <dbReference type="ARBA" id="ARBA00000085"/>
    </source>
</evidence>
<gene>
    <name evidence="8" type="ORF">CFBP5473_20225</name>
    <name evidence="9" type="ORF">J5285_18130</name>
</gene>
<dbReference type="InterPro" id="IPR003594">
    <property type="entry name" value="HATPase_dom"/>
</dbReference>
<name>A0A4D7DYE9_9HYPH</name>
<keyword evidence="3" id="KW-0597">Phosphoprotein</keyword>
<dbReference type="GO" id="GO:0000155">
    <property type="term" value="F:phosphorelay sensor kinase activity"/>
    <property type="evidence" value="ECO:0007669"/>
    <property type="project" value="InterPro"/>
</dbReference>
<dbReference type="AlphaFoldDB" id="A0A4D7DYE9"/>
<dbReference type="SUPFAM" id="SSF55781">
    <property type="entry name" value="GAF domain-like"/>
    <property type="match status" value="2"/>
</dbReference>
<sequence length="571" mass="62044">MAPLNQTPARKTPLASLTEATSAISRAHSLADVIAMIRASARTLIGCEGITIVRREGDLCHYVEEDAIGPLWKGQTFPEVACISGWSMINRQTVVVPDISVDERIPHELYAETFVRAVAMSPIKKASPVGAIGAYWSKPYEPTQWEIETLDALAEAAATAIEHMEFNSGLRLSAAGVEEPSADEFRRDIDVIASIAAVPTMLDVVLRLTGMGFAAIARVTETRWITCSVLDHVGFGLKPGDELPVESTLCNEIRDHRQIVVFDDAVADAKYCDHHTPRIYGLRGYISMPIILKNGSFWGTLCAIDANPANVNNPQVIGTFKLFAELIAHHLDAFERLEAAQTSLQHERELSELREQFIAVLGHDLRNPLAALNAGTNRLIKEGWSERSPLVLNLMKASISRMAGLVDNVMDLARARMGGGIALALADCDLAETLAHVVEEVRVAHPDRDISVTLNLQERVSVDAPRIAQMISNLLSNAVMHGDALLPIQVEAMLNNGILEIAVRNGGRPIPPEMIAKLFLPFKRGEDRPGVQGLGLGLYIASQIAQAHGGRIDVCSSGNETCFTFKMSPAA</sequence>
<dbReference type="SMART" id="SM00065">
    <property type="entry name" value="GAF"/>
    <property type="match status" value="2"/>
</dbReference>
<dbReference type="Gene3D" id="3.30.450.40">
    <property type="match status" value="2"/>
</dbReference>
<dbReference type="OrthoDB" id="9795133at2"/>
<evidence type="ECO:0000256" key="4">
    <source>
        <dbReference type="ARBA" id="ARBA00022679"/>
    </source>
</evidence>
<dbReference type="Gene3D" id="3.30.565.10">
    <property type="entry name" value="Histidine kinase-like ATPase, C-terminal domain"/>
    <property type="match status" value="1"/>
</dbReference>
<dbReference type="CDD" id="cd00075">
    <property type="entry name" value="HATPase"/>
    <property type="match status" value="1"/>
</dbReference>
<evidence type="ECO:0000256" key="2">
    <source>
        <dbReference type="ARBA" id="ARBA00012438"/>
    </source>
</evidence>
<dbReference type="EMBL" id="CP039692">
    <property type="protein sequence ID" value="QCJ00255.1"/>
    <property type="molecule type" value="Genomic_DNA"/>
</dbReference>
<dbReference type="Pfam" id="PF02518">
    <property type="entry name" value="HATPase_c"/>
    <property type="match status" value="1"/>
</dbReference>
<dbReference type="InterPro" id="IPR036097">
    <property type="entry name" value="HisK_dim/P_sf"/>
</dbReference>
<dbReference type="PANTHER" id="PTHR43711:SF1">
    <property type="entry name" value="HISTIDINE KINASE 1"/>
    <property type="match status" value="1"/>
</dbReference>
<dbReference type="EC" id="2.7.13.3" evidence="2"/>
<dbReference type="STRING" id="1367849.GCA_000518585_02393"/>